<feature type="transmembrane region" description="Helical" evidence="8">
    <location>
        <begin position="448"/>
        <end position="471"/>
    </location>
</feature>
<comment type="subcellular location">
    <subcellularLocation>
        <location evidence="1">Cell membrane</location>
        <topology evidence="1">Multi-pass membrane protein</topology>
    </subcellularLocation>
</comment>
<keyword evidence="7" id="KW-0808">Transferase</keyword>
<feature type="transmembrane region" description="Helical" evidence="8">
    <location>
        <begin position="7"/>
        <end position="24"/>
    </location>
</feature>
<evidence type="ECO:0000256" key="1">
    <source>
        <dbReference type="ARBA" id="ARBA00004651"/>
    </source>
</evidence>
<evidence type="ECO:0000256" key="6">
    <source>
        <dbReference type="ARBA" id="ARBA00023136"/>
    </source>
</evidence>
<dbReference type="PANTHER" id="PTHR13285:SF18">
    <property type="entry name" value="PROTEIN-CYSTEINE N-PALMITOYLTRANSFERASE RASP"/>
    <property type="match status" value="1"/>
</dbReference>
<dbReference type="EMBL" id="QGDC01000003">
    <property type="protein sequence ID" value="RCH55492.1"/>
    <property type="molecule type" value="Genomic_DNA"/>
</dbReference>
<keyword evidence="5 8" id="KW-1133">Transmembrane helix</keyword>
<dbReference type="InterPro" id="IPR051085">
    <property type="entry name" value="MB_O-acyltransferase"/>
</dbReference>
<gene>
    <name evidence="9" type="ORF">DJ568_06250</name>
</gene>
<feature type="transmembrane region" description="Helical" evidence="8">
    <location>
        <begin position="109"/>
        <end position="134"/>
    </location>
</feature>
<feature type="transmembrane region" description="Helical" evidence="8">
    <location>
        <begin position="44"/>
        <end position="64"/>
    </location>
</feature>
<comment type="caution">
    <text evidence="9">The sequence shown here is derived from an EMBL/GenBank/DDBJ whole genome shotgun (WGS) entry which is preliminary data.</text>
</comment>
<keyword evidence="4 8" id="KW-0812">Transmembrane</keyword>
<dbReference type="Proteomes" id="UP000253209">
    <property type="component" value="Unassembled WGS sequence"/>
</dbReference>
<evidence type="ECO:0000313" key="9">
    <source>
        <dbReference type="EMBL" id="RCH55492.1"/>
    </source>
</evidence>
<keyword evidence="6 7" id="KW-0472">Membrane</keyword>
<dbReference type="InterPro" id="IPR028362">
    <property type="entry name" value="AlgI"/>
</dbReference>
<evidence type="ECO:0000313" key="10">
    <source>
        <dbReference type="Proteomes" id="UP000253209"/>
    </source>
</evidence>
<feature type="transmembrane region" description="Helical" evidence="8">
    <location>
        <begin position="76"/>
        <end position="97"/>
    </location>
</feature>
<evidence type="ECO:0000256" key="3">
    <source>
        <dbReference type="ARBA" id="ARBA00022475"/>
    </source>
</evidence>
<evidence type="ECO:0000256" key="2">
    <source>
        <dbReference type="ARBA" id="ARBA00010323"/>
    </source>
</evidence>
<dbReference type="Pfam" id="PF03062">
    <property type="entry name" value="MBOAT"/>
    <property type="match status" value="1"/>
</dbReference>
<dbReference type="GO" id="GO:0005886">
    <property type="term" value="C:plasma membrane"/>
    <property type="evidence" value="ECO:0007669"/>
    <property type="project" value="UniProtKB-SubCell"/>
</dbReference>
<sequence>MLFTDVNFVYFFLVVFLLFYLKPLKKYQTHILIFSSLLFYYLNSTTFLILLLFSATMNVVFSWLITKSDSFQRRKLYVTLGISLNVFILVFFKYGLMLVSTFTGETSDVYNFFLIMGLPIGISFYTFEGISLLFDTYKARNAANYEPPNQNFVTHFKDVFLFISFFPHLIAGPILRANHFFPQIETKYLKNINWQYCFRKLILGYFLKMVVANNLQYFTVWLQSPAMDNQSSLTLFVLILGFTFQLFADFAGYSYIALGLGGLFGYQLEENFNYPFVSSSLSELWSRWHITLSSFLRYYVFTNLLGGGRGGKVASLFKIFITMVIAGLWHGSKWSFAIWGSIHGSALVIEHVVKKNTKKWGFTRARNILGWVISYFFVIVPCMALFRFPTLQGAIDYAILFVNNTEFADNYLLITYLCLYSSPIVVMHLLYKYKETSPVRWLFSKGEYLVYGTMLFFIVINSSQSSPFIYFNF</sequence>
<evidence type="ECO:0000256" key="7">
    <source>
        <dbReference type="PIRNR" id="PIRNR016636"/>
    </source>
</evidence>
<proteinExistence type="inferred from homology"/>
<comment type="similarity">
    <text evidence="2 7">Belongs to the membrane-bound acyltransferase family.</text>
</comment>
<evidence type="ECO:0000256" key="8">
    <source>
        <dbReference type="SAM" id="Phobius"/>
    </source>
</evidence>
<keyword evidence="10" id="KW-1185">Reference proteome</keyword>
<keyword evidence="3 7" id="KW-1003">Cell membrane</keyword>
<dbReference type="GO" id="GO:0042121">
    <property type="term" value="P:alginic acid biosynthetic process"/>
    <property type="evidence" value="ECO:0007669"/>
    <property type="project" value="InterPro"/>
</dbReference>
<dbReference type="PIRSF" id="PIRSF016636">
    <property type="entry name" value="AlgI_DltB"/>
    <property type="match status" value="1"/>
</dbReference>
<feature type="transmembrane region" description="Helical" evidence="8">
    <location>
        <begin position="365"/>
        <end position="388"/>
    </location>
</feature>
<dbReference type="InterPro" id="IPR004299">
    <property type="entry name" value="MBOAT_fam"/>
</dbReference>
<dbReference type="PANTHER" id="PTHR13285">
    <property type="entry name" value="ACYLTRANSFERASE"/>
    <property type="match status" value="1"/>
</dbReference>
<keyword evidence="7" id="KW-0012">Acyltransferase</keyword>
<feature type="transmembrane region" description="Helical" evidence="8">
    <location>
        <begin position="408"/>
        <end position="427"/>
    </location>
</feature>
<evidence type="ECO:0000256" key="5">
    <source>
        <dbReference type="ARBA" id="ARBA00022989"/>
    </source>
</evidence>
<organism evidence="9 10">
    <name type="scientific">Mucilaginibacter hurinus</name>
    <dbReference type="NCBI Taxonomy" id="2201324"/>
    <lineage>
        <taxon>Bacteria</taxon>
        <taxon>Pseudomonadati</taxon>
        <taxon>Bacteroidota</taxon>
        <taxon>Sphingobacteriia</taxon>
        <taxon>Sphingobacteriales</taxon>
        <taxon>Sphingobacteriaceae</taxon>
        <taxon>Mucilaginibacter</taxon>
    </lineage>
</organism>
<accession>A0A367GPV4</accession>
<evidence type="ECO:0000256" key="4">
    <source>
        <dbReference type="ARBA" id="ARBA00022692"/>
    </source>
</evidence>
<reference evidence="9 10" key="1">
    <citation type="submission" date="2018-05" db="EMBL/GenBank/DDBJ databases">
        <title>Mucilaginibacter hurinus sp. nov., isolated from briquette warehouse soil.</title>
        <authorList>
            <person name="Choi L."/>
        </authorList>
    </citation>
    <scope>NUCLEOTIDE SEQUENCE [LARGE SCALE GENOMIC DNA]</scope>
    <source>
        <strain evidence="9 10">ZR32</strain>
    </source>
</reference>
<dbReference type="AlphaFoldDB" id="A0A367GPV4"/>
<dbReference type="InterPro" id="IPR024194">
    <property type="entry name" value="Ac/AlaTfrase_AlgI/DltB"/>
</dbReference>
<name>A0A367GPV4_9SPHI</name>
<feature type="transmembrane region" description="Helical" evidence="8">
    <location>
        <begin position="234"/>
        <end position="264"/>
    </location>
</feature>
<protein>
    <submittedName>
        <fullName evidence="9">MBOAT family protein</fullName>
    </submittedName>
</protein>
<dbReference type="GO" id="GO:0016746">
    <property type="term" value="F:acyltransferase activity"/>
    <property type="evidence" value="ECO:0007669"/>
    <property type="project" value="UniProtKB-KW"/>
</dbReference>
<feature type="transmembrane region" description="Helical" evidence="8">
    <location>
        <begin position="201"/>
        <end position="222"/>
    </location>
</feature>
<dbReference type="PIRSF" id="PIRSF500217">
    <property type="entry name" value="AlgI"/>
    <property type="match status" value="1"/>
</dbReference>
<dbReference type="RefSeq" id="WP_114004408.1">
    <property type="nucleotide sequence ID" value="NZ_QGDC01000003.1"/>
</dbReference>